<keyword evidence="1" id="KW-0812">Transmembrane</keyword>
<evidence type="ECO:0000313" key="3">
    <source>
        <dbReference type="Proteomes" id="UP000199337"/>
    </source>
</evidence>
<keyword evidence="3" id="KW-1185">Reference proteome</keyword>
<gene>
    <name evidence="2" type="ORF">SAMN05660649_01401</name>
</gene>
<feature type="transmembrane region" description="Helical" evidence="1">
    <location>
        <begin position="18"/>
        <end position="39"/>
    </location>
</feature>
<name>A0A1I2RDB3_9FIRM</name>
<evidence type="ECO:0000256" key="1">
    <source>
        <dbReference type="SAM" id="Phobius"/>
    </source>
</evidence>
<sequence length="65" mass="7400">MGNIIQGVGLNMTIVAQIINFAMLIIFLIVPIVLLVYLFSTLNDLKARMLKIEEILKDIRDNLKK</sequence>
<dbReference type="AlphaFoldDB" id="A0A1I2RDB3"/>
<protein>
    <submittedName>
        <fullName evidence="2">Uncharacterized protein</fullName>
    </submittedName>
</protein>
<dbReference type="EMBL" id="FOOX01000004">
    <property type="protein sequence ID" value="SFG35776.1"/>
    <property type="molecule type" value="Genomic_DNA"/>
</dbReference>
<evidence type="ECO:0000313" key="2">
    <source>
        <dbReference type="EMBL" id="SFG35776.1"/>
    </source>
</evidence>
<proteinExistence type="predicted"/>
<keyword evidence="1" id="KW-0472">Membrane</keyword>
<reference evidence="3" key="1">
    <citation type="submission" date="2016-10" db="EMBL/GenBank/DDBJ databases">
        <authorList>
            <person name="Varghese N."/>
            <person name="Submissions S."/>
        </authorList>
    </citation>
    <scope>NUCLEOTIDE SEQUENCE [LARGE SCALE GENOMIC DNA]</scope>
    <source>
        <strain evidence="3">DSM 17038</strain>
    </source>
</reference>
<accession>A0A1I2RDB3</accession>
<organism evidence="2 3">
    <name type="scientific">Desulfotruncus arcticus DSM 17038</name>
    <dbReference type="NCBI Taxonomy" id="1121424"/>
    <lineage>
        <taxon>Bacteria</taxon>
        <taxon>Bacillati</taxon>
        <taxon>Bacillota</taxon>
        <taxon>Clostridia</taxon>
        <taxon>Eubacteriales</taxon>
        <taxon>Desulfallaceae</taxon>
        <taxon>Desulfotruncus</taxon>
    </lineage>
</organism>
<dbReference type="Proteomes" id="UP000199337">
    <property type="component" value="Unassembled WGS sequence"/>
</dbReference>
<keyword evidence="1" id="KW-1133">Transmembrane helix</keyword>